<evidence type="ECO:0000313" key="9">
    <source>
        <dbReference type="EMBL" id="CAG9799640.1"/>
    </source>
</evidence>
<feature type="transmembrane region" description="Helical" evidence="7">
    <location>
        <begin position="235"/>
        <end position="255"/>
    </location>
</feature>
<feature type="transmembrane region" description="Helical" evidence="7">
    <location>
        <begin position="101"/>
        <end position="134"/>
    </location>
</feature>
<accession>A0A9N9WPY8</accession>
<comment type="subcellular location">
    <subcellularLocation>
        <location evidence="1">Endomembrane system</location>
        <topology evidence="1">Multi-pass membrane protein</topology>
    </subcellularLocation>
</comment>
<evidence type="ECO:0000256" key="2">
    <source>
        <dbReference type="ARBA" id="ARBA00022692"/>
    </source>
</evidence>
<dbReference type="OrthoDB" id="206689at2759"/>
<dbReference type="SMART" id="SM00752">
    <property type="entry name" value="HTTM"/>
    <property type="match status" value="1"/>
</dbReference>
<dbReference type="EMBL" id="OU895877">
    <property type="protein sequence ID" value="CAG9799640.1"/>
    <property type="molecule type" value="Genomic_DNA"/>
</dbReference>
<evidence type="ECO:0000259" key="8">
    <source>
        <dbReference type="SMART" id="SM00752"/>
    </source>
</evidence>
<feature type="transmembrane region" description="Helical" evidence="7">
    <location>
        <begin position="178"/>
        <end position="197"/>
    </location>
</feature>
<evidence type="ECO:0000256" key="4">
    <source>
        <dbReference type="ARBA" id="ARBA00023136"/>
    </source>
</evidence>
<keyword evidence="5" id="KW-1015">Disulfide bond</keyword>
<keyword evidence="10" id="KW-1185">Reference proteome</keyword>
<name>A0A9N9WPY8_9DIPT</name>
<evidence type="ECO:0000313" key="10">
    <source>
        <dbReference type="Proteomes" id="UP001153620"/>
    </source>
</evidence>
<evidence type="ECO:0000256" key="1">
    <source>
        <dbReference type="ARBA" id="ARBA00004127"/>
    </source>
</evidence>
<sequence>METSNNKSEKCKWRKIKKLFNNFTGHDIRDISSFDDFTNFMWTEVDAASLGICRMLFGIMMLMDIPEERGGSDLDLRWGETKDCRFPLFPFIKPLSLAKMGLIYCLMWLGALGITLGYKFKSSCLVFVITYWYLFLLDKSSWNNHSYLYGLVAFLFLFTNAHHFCSFDAWCNKLESKVPFWNYFLLKFQFFILYFIAGLKKFSVEWLAGHSMTNLNHHWIFTPFRLLLGPELTNLFVVHWFATIFDTSIAFFLIYKRTRIIGTLFALSFHLINSRIFNIGMFPFVCIVELPLFYENNWPRNVWRKSKCSLTSDDSKNDKVMSIKRTLSFSKKKERSNKTRCTLKEKFTTLLILIYCCLQFFLPYSHFITKGYNNWRHIYGYSWDMMMNEWSTMLVSVRVVDHGNNKQHFMEPLAFTDSYRWTQYPDMTYQYATCINHNLVADFHENPNSMLSSDNFSIYFDIWCSLNGRFQQRIYNPTIDLLKSDWNPFRTPSFTLPLIKEYSYFRKDIMDISKDVYSWNNFTDVLFIADFPGMTLDNYVLPVMDNVTLTVLEGILKYEQENDTTASFLTKGQSIGVKSGVFHKVTTISDAPSCYLYTYINATRQLLNSGSTYSINHETQPITNFLILQEVKTRYENYKKFFYHIANSILFEFYGVPMPRRLREFHEM</sequence>
<dbReference type="InterPro" id="IPR011020">
    <property type="entry name" value="HTTM-like"/>
</dbReference>
<evidence type="ECO:0000256" key="6">
    <source>
        <dbReference type="ARBA" id="ARBA00023239"/>
    </source>
</evidence>
<protein>
    <recommendedName>
        <fullName evidence="8">HTTM-like domain-containing protein</fullName>
    </recommendedName>
</protein>
<dbReference type="PANTHER" id="PTHR12639:SF6">
    <property type="entry name" value="VITAMIN K-DEPENDENT GAMMA-CARBOXYLASE"/>
    <property type="match status" value="1"/>
</dbReference>
<reference evidence="9" key="1">
    <citation type="submission" date="2022-01" db="EMBL/GenBank/DDBJ databases">
        <authorList>
            <person name="King R."/>
        </authorList>
    </citation>
    <scope>NUCLEOTIDE SEQUENCE</scope>
</reference>
<feature type="transmembrane region" description="Helical" evidence="7">
    <location>
        <begin position="347"/>
        <end position="367"/>
    </location>
</feature>
<evidence type="ECO:0000256" key="3">
    <source>
        <dbReference type="ARBA" id="ARBA00022989"/>
    </source>
</evidence>
<dbReference type="AlphaFoldDB" id="A0A9N9WPY8"/>
<evidence type="ECO:0000256" key="5">
    <source>
        <dbReference type="ARBA" id="ARBA00023157"/>
    </source>
</evidence>
<proteinExistence type="predicted"/>
<dbReference type="GO" id="GO:0019842">
    <property type="term" value="F:vitamin binding"/>
    <property type="evidence" value="ECO:0007669"/>
    <property type="project" value="TreeGrafter"/>
</dbReference>
<dbReference type="GO" id="GO:0012505">
    <property type="term" value="C:endomembrane system"/>
    <property type="evidence" value="ECO:0007669"/>
    <property type="project" value="UniProtKB-SubCell"/>
</dbReference>
<dbReference type="InterPro" id="IPR053935">
    <property type="entry name" value="VKGC_lumenal_dom"/>
</dbReference>
<feature type="transmembrane region" description="Helical" evidence="7">
    <location>
        <begin position="146"/>
        <end position="166"/>
    </location>
</feature>
<dbReference type="PANTHER" id="PTHR12639">
    <property type="entry name" value="VITAMIN K-DEPENDENT GAMMA-CARBOXYLASE"/>
    <property type="match status" value="1"/>
</dbReference>
<dbReference type="InterPro" id="IPR007782">
    <property type="entry name" value="VKG_COase"/>
</dbReference>
<keyword evidence="2 7" id="KW-0812">Transmembrane</keyword>
<gene>
    <name evidence="9" type="ORF">CHIRRI_LOCUS2605</name>
</gene>
<dbReference type="Proteomes" id="UP001153620">
    <property type="component" value="Chromosome 1"/>
</dbReference>
<reference evidence="9" key="2">
    <citation type="submission" date="2022-10" db="EMBL/GenBank/DDBJ databases">
        <authorList>
            <consortium name="ENA_rothamsted_submissions"/>
            <consortium name="culmorum"/>
            <person name="King R."/>
        </authorList>
    </citation>
    <scope>NUCLEOTIDE SEQUENCE</scope>
</reference>
<dbReference type="InterPro" id="IPR053934">
    <property type="entry name" value="HTTM_dom"/>
</dbReference>
<keyword evidence="6" id="KW-0456">Lyase</keyword>
<dbReference type="Pfam" id="PF22777">
    <property type="entry name" value="VKGC_lumenal_dom"/>
    <property type="match status" value="1"/>
</dbReference>
<dbReference type="Pfam" id="PF05090">
    <property type="entry name" value="HTTM"/>
    <property type="match status" value="1"/>
</dbReference>
<evidence type="ECO:0000256" key="7">
    <source>
        <dbReference type="SAM" id="Phobius"/>
    </source>
</evidence>
<feature type="domain" description="HTTM-like" evidence="8">
    <location>
        <begin position="42"/>
        <end position="298"/>
    </location>
</feature>
<dbReference type="GO" id="GO:0008488">
    <property type="term" value="F:gamma-glutamyl carboxylase activity"/>
    <property type="evidence" value="ECO:0007669"/>
    <property type="project" value="InterPro"/>
</dbReference>
<organism evidence="9 10">
    <name type="scientific">Chironomus riparius</name>
    <dbReference type="NCBI Taxonomy" id="315576"/>
    <lineage>
        <taxon>Eukaryota</taxon>
        <taxon>Metazoa</taxon>
        <taxon>Ecdysozoa</taxon>
        <taxon>Arthropoda</taxon>
        <taxon>Hexapoda</taxon>
        <taxon>Insecta</taxon>
        <taxon>Pterygota</taxon>
        <taxon>Neoptera</taxon>
        <taxon>Endopterygota</taxon>
        <taxon>Diptera</taxon>
        <taxon>Nematocera</taxon>
        <taxon>Chironomoidea</taxon>
        <taxon>Chironomidae</taxon>
        <taxon>Chironominae</taxon>
        <taxon>Chironomus</taxon>
    </lineage>
</organism>
<keyword evidence="4 7" id="KW-0472">Membrane</keyword>
<keyword evidence="3 7" id="KW-1133">Transmembrane helix</keyword>